<accession>A0ABV4QB36</accession>
<evidence type="ECO:0000313" key="3">
    <source>
        <dbReference type="EMBL" id="MFA1540276.1"/>
    </source>
</evidence>
<evidence type="ECO:0000256" key="2">
    <source>
        <dbReference type="SAM" id="SignalP"/>
    </source>
</evidence>
<gene>
    <name evidence="3" type="ORF">SM611_15205</name>
</gene>
<evidence type="ECO:0008006" key="5">
    <source>
        <dbReference type="Google" id="ProtNLM"/>
    </source>
</evidence>
<feature type="signal peptide" evidence="2">
    <location>
        <begin position="1"/>
        <end position="16"/>
    </location>
</feature>
<feature type="compositionally biased region" description="Gly residues" evidence="1">
    <location>
        <begin position="23"/>
        <end position="42"/>
    </location>
</feature>
<evidence type="ECO:0000313" key="4">
    <source>
        <dbReference type="Proteomes" id="UP001569963"/>
    </source>
</evidence>
<dbReference type="EMBL" id="JAXCEI010000006">
    <property type="protein sequence ID" value="MFA1540276.1"/>
    <property type="molecule type" value="Genomic_DNA"/>
</dbReference>
<keyword evidence="4" id="KW-1185">Reference proteome</keyword>
<comment type="caution">
    <text evidence="3">The sequence shown here is derived from an EMBL/GenBank/DDBJ whole genome shotgun (WGS) entry which is preliminary data.</text>
</comment>
<organism evidence="3 4">
    <name type="scientific">Actinomadura monticuli</name>
    <dbReference type="NCBI Taxonomy" id="3097367"/>
    <lineage>
        <taxon>Bacteria</taxon>
        <taxon>Bacillati</taxon>
        <taxon>Actinomycetota</taxon>
        <taxon>Actinomycetes</taxon>
        <taxon>Streptosporangiales</taxon>
        <taxon>Thermomonosporaceae</taxon>
        <taxon>Actinomadura</taxon>
    </lineage>
</organism>
<dbReference type="RefSeq" id="WP_371950185.1">
    <property type="nucleotide sequence ID" value="NZ_JAXCEI010000006.1"/>
</dbReference>
<reference evidence="3 4" key="1">
    <citation type="submission" date="2023-11" db="EMBL/GenBank/DDBJ databases">
        <title>Actinomadura monticuli sp. nov., isolated from volcanic ash.</title>
        <authorList>
            <person name="Lee S.D."/>
            <person name="Yang H."/>
            <person name="Kim I.S."/>
        </authorList>
    </citation>
    <scope>NUCLEOTIDE SEQUENCE [LARGE SCALE GENOMIC DNA]</scope>
    <source>
        <strain evidence="3 4">DLS-62</strain>
    </source>
</reference>
<protein>
    <recommendedName>
        <fullName evidence="5">Lipoprotein</fullName>
    </recommendedName>
</protein>
<feature type="chain" id="PRO_5045415311" description="Lipoprotein" evidence="2">
    <location>
        <begin position="17"/>
        <end position="174"/>
    </location>
</feature>
<proteinExistence type="predicted"/>
<keyword evidence="2" id="KW-0732">Signal</keyword>
<dbReference type="Proteomes" id="UP001569963">
    <property type="component" value="Unassembled WGS sequence"/>
</dbReference>
<evidence type="ECO:0000256" key="1">
    <source>
        <dbReference type="SAM" id="MobiDB-lite"/>
    </source>
</evidence>
<dbReference type="PROSITE" id="PS51257">
    <property type="entry name" value="PROKAR_LIPOPROTEIN"/>
    <property type="match status" value="1"/>
</dbReference>
<name>A0ABV4QB36_9ACTN</name>
<sequence length="174" mass="17742">MNRASVLLAASAAALAVTVAGCGSSGGSETGSSGSGSPGAGASGAKASATADQGIRHAECMRENGLPSYPDPGQNPGANLPDRDSPAFKKAQRACQSLEPPQNRPGTPENAELQAKMLKWTQCMRENGVPNFPDPQNGRILLKKGSIDNKTPQFRRAVEACRPLEAGGAKGTGG</sequence>
<feature type="region of interest" description="Disordered" evidence="1">
    <location>
        <begin position="22"/>
        <end position="111"/>
    </location>
</feature>